<name>A0ABD5UEB5_9EURY</name>
<evidence type="ECO:0000259" key="3">
    <source>
        <dbReference type="Pfam" id="PF24042"/>
    </source>
</evidence>
<dbReference type="Pfam" id="PF24042">
    <property type="entry name" value="DUF7351"/>
    <property type="match status" value="1"/>
</dbReference>
<feature type="domain" description="DUF7351" evidence="3">
    <location>
        <begin position="118"/>
        <end position="303"/>
    </location>
</feature>
<accession>A0ABD5UEB5</accession>
<gene>
    <name evidence="4" type="ORF">ACFQHK_09965</name>
</gene>
<dbReference type="InterPro" id="IPR055775">
    <property type="entry name" value="DUF7351"/>
</dbReference>
<dbReference type="RefSeq" id="WP_304448512.1">
    <property type="nucleotide sequence ID" value="NZ_JARRAH010000001.1"/>
</dbReference>
<comment type="caution">
    <text evidence="4">The sequence shown here is derived from an EMBL/GenBank/DDBJ whole genome shotgun (WGS) entry which is preliminary data.</text>
</comment>
<evidence type="ECO:0000313" key="4">
    <source>
        <dbReference type="EMBL" id="MFC6836837.1"/>
    </source>
</evidence>
<reference evidence="4 5" key="1">
    <citation type="journal article" date="2019" name="Int. J. Syst. Evol. Microbiol.">
        <title>The Global Catalogue of Microorganisms (GCM) 10K type strain sequencing project: providing services to taxonomists for standard genome sequencing and annotation.</title>
        <authorList>
            <consortium name="The Broad Institute Genomics Platform"/>
            <consortium name="The Broad Institute Genome Sequencing Center for Infectious Disease"/>
            <person name="Wu L."/>
            <person name="Ma J."/>
        </authorList>
    </citation>
    <scope>NUCLEOTIDE SEQUENCE [LARGE SCALE GENOMIC DNA]</scope>
    <source>
        <strain evidence="4 5">PSRA2</strain>
    </source>
</reference>
<dbReference type="AlphaFoldDB" id="A0ABD5UEB5"/>
<organism evidence="4 5">
    <name type="scientific">Halomarina ordinaria</name>
    <dbReference type="NCBI Taxonomy" id="3033939"/>
    <lineage>
        <taxon>Archaea</taxon>
        <taxon>Methanobacteriati</taxon>
        <taxon>Methanobacteriota</taxon>
        <taxon>Stenosarchaea group</taxon>
        <taxon>Halobacteria</taxon>
        <taxon>Halobacteriales</taxon>
        <taxon>Natronomonadaceae</taxon>
        <taxon>Halomarina</taxon>
    </lineage>
</organism>
<feature type="domain" description="DUF7347" evidence="2">
    <location>
        <begin position="8"/>
        <end position="101"/>
    </location>
</feature>
<dbReference type="Proteomes" id="UP001596406">
    <property type="component" value="Unassembled WGS sequence"/>
</dbReference>
<feature type="region of interest" description="Disordered" evidence="1">
    <location>
        <begin position="306"/>
        <end position="325"/>
    </location>
</feature>
<dbReference type="InterPro" id="IPR055771">
    <property type="entry name" value="DUF7347"/>
</dbReference>
<proteinExistence type="predicted"/>
<protein>
    <submittedName>
        <fullName evidence="4">ArsR family transcriptional regulator</fullName>
    </submittedName>
</protein>
<evidence type="ECO:0000259" key="2">
    <source>
        <dbReference type="Pfam" id="PF24038"/>
    </source>
</evidence>
<evidence type="ECO:0000313" key="5">
    <source>
        <dbReference type="Proteomes" id="UP001596406"/>
    </source>
</evidence>
<sequence length="325" mass="34526">MTDGEVDPSEAFRPLGNEVRTRVLASLLEPVGGGRDAADPDGDSAGVAPTTKTFSELFEASGAETTAGFAYHLRQLTDHYLQETDDGYTFTYAGLQVARAIVSGAYTESVDRDPVALDDPCPLCAAADLHVAVTDNTVGVSCHACEADLLSLPFPPGGHRTHDDASLPGAFDRLHRSRVALLVAGTCPECGGTSSARVEYADADAVATDGAETERPASPVRLHLGCAACGYTLRCPVTLAVLDHPAVVSFYYDHALDVRERPIWNVGREWREAVLSDDPWCVRVSTELGNETLELLVGRDGTVVETDRRAHSASDAASSPTSTVR</sequence>
<evidence type="ECO:0000256" key="1">
    <source>
        <dbReference type="SAM" id="MobiDB-lite"/>
    </source>
</evidence>
<dbReference type="EMBL" id="JBHSXM010000001">
    <property type="protein sequence ID" value="MFC6836837.1"/>
    <property type="molecule type" value="Genomic_DNA"/>
</dbReference>
<dbReference type="Pfam" id="PF24038">
    <property type="entry name" value="DUF7347"/>
    <property type="match status" value="1"/>
</dbReference>
<keyword evidence="5" id="KW-1185">Reference proteome</keyword>